<keyword evidence="5" id="KW-1185">Reference proteome</keyword>
<name>A0ABV8K7J0_9BACL</name>
<keyword evidence="2" id="KW-0157">Chromophore</keyword>
<dbReference type="Pfam" id="PF00502">
    <property type="entry name" value="Phycobilisome"/>
    <property type="match status" value="1"/>
</dbReference>
<comment type="similarity">
    <text evidence="1">Belongs to the phycobiliprotein family.</text>
</comment>
<evidence type="ECO:0008006" key="6">
    <source>
        <dbReference type="Google" id="ProtNLM"/>
    </source>
</evidence>
<protein>
    <recommendedName>
        <fullName evidence="6">Phycobilisome protein</fullName>
    </recommendedName>
</protein>
<dbReference type="Gene3D" id="1.10.490.20">
    <property type="entry name" value="Phycocyanins"/>
    <property type="match status" value="1"/>
</dbReference>
<dbReference type="InterPro" id="IPR012128">
    <property type="entry name" value="Phycobilisome_asu/bsu"/>
</dbReference>
<dbReference type="Proteomes" id="UP001595715">
    <property type="component" value="Unassembled WGS sequence"/>
</dbReference>
<gene>
    <name evidence="4" type="ORF">ACFOZ8_20090</name>
</gene>
<accession>A0ABV8K7J0</accession>
<comment type="caution">
    <text evidence="4">The sequence shown here is derived from an EMBL/GenBank/DDBJ whole genome shotgun (WGS) entry which is preliminary data.</text>
</comment>
<keyword evidence="3" id="KW-0089">Bile pigment</keyword>
<evidence type="ECO:0000256" key="1">
    <source>
        <dbReference type="ARBA" id="ARBA00008182"/>
    </source>
</evidence>
<reference evidence="5" key="1">
    <citation type="journal article" date="2019" name="Int. J. Syst. Evol. Microbiol.">
        <title>The Global Catalogue of Microorganisms (GCM) 10K type strain sequencing project: providing services to taxonomists for standard genome sequencing and annotation.</title>
        <authorList>
            <consortium name="The Broad Institute Genomics Platform"/>
            <consortium name="The Broad Institute Genome Sequencing Center for Infectious Disease"/>
            <person name="Wu L."/>
            <person name="Ma J."/>
        </authorList>
    </citation>
    <scope>NUCLEOTIDE SEQUENCE [LARGE SCALE GENOMIC DNA]</scope>
    <source>
        <strain evidence="5">IBRC-M 10987</strain>
    </source>
</reference>
<organism evidence="4 5">
    <name type="scientific">Paenibacillus xanthanilyticus</name>
    <dbReference type="NCBI Taxonomy" id="1783531"/>
    <lineage>
        <taxon>Bacteria</taxon>
        <taxon>Bacillati</taxon>
        <taxon>Bacillota</taxon>
        <taxon>Bacilli</taxon>
        <taxon>Bacillales</taxon>
        <taxon>Paenibacillaceae</taxon>
        <taxon>Paenibacillus</taxon>
    </lineage>
</organism>
<evidence type="ECO:0000313" key="4">
    <source>
        <dbReference type="EMBL" id="MFC4101956.1"/>
    </source>
</evidence>
<evidence type="ECO:0000256" key="2">
    <source>
        <dbReference type="ARBA" id="ARBA00022991"/>
    </source>
</evidence>
<dbReference type="InterPro" id="IPR038719">
    <property type="entry name" value="Phycobilisome_asu/bsu_sf"/>
</dbReference>
<sequence length="122" mass="14199">MNGQPDIRMYDAIIREVTAGIYEAYPELMDKYGEAGKRKCIEDNEHHCRYLETSLALRDDKVFTDYALWLNNLLQKRGMSADHVIDNFERIAAAVQGRMPDEKQTRIARLLQSAIRLLREEP</sequence>
<evidence type="ECO:0000256" key="3">
    <source>
        <dbReference type="ARBA" id="ARBA00023307"/>
    </source>
</evidence>
<dbReference type="RefSeq" id="WP_377720545.1">
    <property type="nucleotide sequence ID" value="NZ_JBHSAM010000028.1"/>
</dbReference>
<proteinExistence type="inferred from homology"/>
<dbReference type="SUPFAM" id="SSF46458">
    <property type="entry name" value="Globin-like"/>
    <property type="match status" value="1"/>
</dbReference>
<dbReference type="EMBL" id="JBHSAM010000028">
    <property type="protein sequence ID" value="MFC4101956.1"/>
    <property type="molecule type" value="Genomic_DNA"/>
</dbReference>
<dbReference type="InterPro" id="IPR009050">
    <property type="entry name" value="Globin-like_sf"/>
</dbReference>
<evidence type="ECO:0000313" key="5">
    <source>
        <dbReference type="Proteomes" id="UP001595715"/>
    </source>
</evidence>